<sequence>MSDLANRLINFNKTRLANVLQYKYDAMAENIFRFYRGTCHIFYENLQKIKNIPKSPLTWICGDLHLENFGSYKADNKLVYFDLNDFDECIKAPALWEVLRLITSIFIAFISLDIDQDQAVNLATLFIKTYSLTLARGKAVSIEPRTAKGIVCQFLKGADKNSYKDILAKRTKTKHNKVIFSLKHERHFQLDKKLKEQLIEHMTKWIRLNNNSPYNYEVKDAIFRLAGTGSIGVKRYLFLLKSTKSKDDYLLIDMKQALPSSLQPFLRNRQPEWQSDAERVIAIQQRMQNMSSSMLSTSEFQNDHYVMQELQPVKDTLKFKMIKDQYRHLYQVIDDMAVLTASSQIRSGGTDGSATIDELKAFGNSKDWQDEILMCAIQLAAIVKQDYKQYLKDYRRGAFNQET</sequence>
<dbReference type="Proteomes" id="UP000323632">
    <property type="component" value="Unassembled WGS sequence"/>
</dbReference>
<dbReference type="PANTHER" id="PTHR39441">
    <property type="entry name" value="DUF2252 DOMAIN-CONTAINING PROTEIN"/>
    <property type="match status" value="1"/>
</dbReference>
<dbReference type="AlphaFoldDB" id="A0A5M6CT54"/>
<dbReference type="Pfam" id="PF10009">
    <property type="entry name" value="DUF2252"/>
    <property type="match status" value="1"/>
</dbReference>
<proteinExistence type="predicted"/>
<evidence type="ECO:0000313" key="1">
    <source>
        <dbReference type="EMBL" id="KAA5536205.1"/>
    </source>
</evidence>
<comment type="caution">
    <text evidence="1">The sequence shown here is derived from an EMBL/GenBank/DDBJ whole genome shotgun (WGS) entry which is preliminary data.</text>
</comment>
<accession>A0A5M6CT54</accession>
<keyword evidence="2" id="KW-1185">Reference proteome</keyword>
<name>A0A5M6CT54_9BACT</name>
<dbReference type="RefSeq" id="WP_150030778.1">
    <property type="nucleotide sequence ID" value="NZ_VWSH01000001.1"/>
</dbReference>
<gene>
    <name evidence="1" type="ORF">F0919_00630</name>
</gene>
<reference evidence="1 2" key="1">
    <citation type="submission" date="2019-09" db="EMBL/GenBank/DDBJ databases">
        <title>Genome sequence and assembly of Taibaiella sp.</title>
        <authorList>
            <person name="Chhetri G."/>
        </authorList>
    </citation>
    <scope>NUCLEOTIDE SEQUENCE [LARGE SCALE GENOMIC DNA]</scope>
    <source>
        <strain evidence="1 2">KVB11</strain>
    </source>
</reference>
<dbReference type="InterPro" id="IPR018721">
    <property type="entry name" value="DUF2252"/>
</dbReference>
<evidence type="ECO:0000313" key="2">
    <source>
        <dbReference type="Proteomes" id="UP000323632"/>
    </source>
</evidence>
<organism evidence="1 2">
    <name type="scientific">Taibaiella lutea</name>
    <dbReference type="NCBI Taxonomy" id="2608001"/>
    <lineage>
        <taxon>Bacteria</taxon>
        <taxon>Pseudomonadati</taxon>
        <taxon>Bacteroidota</taxon>
        <taxon>Chitinophagia</taxon>
        <taxon>Chitinophagales</taxon>
        <taxon>Chitinophagaceae</taxon>
        <taxon>Taibaiella</taxon>
    </lineage>
</organism>
<dbReference type="EMBL" id="VWSH01000001">
    <property type="protein sequence ID" value="KAA5536205.1"/>
    <property type="molecule type" value="Genomic_DNA"/>
</dbReference>
<protein>
    <submittedName>
        <fullName evidence="1">DUF2252 domain-containing protein</fullName>
    </submittedName>
</protein>
<dbReference type="PANTHER" id="PTHR39441:SF1">
    <property type="entry name" value="DUF2252 DOMAIN-CONTAINING PROTEIN"/>
    <property type="match status" value="1"/>
</dbReference>